<proteinExistence type="predicted"/>
<feature type="compositionally biased region" description="Low complexity" evidence="1">
    <location>
        <begin position="32"/>
        <end position="58"/>
    </location>
</feature>
<feature type="region of interest" description="Disordered" evidence="1">
    <location>
        <begin position="24"/>
        <end position="58"/>
    </location>
</feature>
<evidence type="ECO:0000313" key="3">
    <source>
        <dbReference type="EMBL" id="MBO3086562.1"/>
    </source>
</evidence>
<feature type="chain" id="PRO_5046188706" description="PknH-like extracellular domain-containing protein" evidence="2">
    <location>
        <begin position="24"/>
        <end position="239"/>
    </location>
</feature>
<feature type="signal peptide" evidence="2">
    <location>
        <begin position="1"/>
        <end position="23"/>
    </location>
</feature>
<keyword evidence="4" id="KW-1185">Reference proteome</keyword>
<name>A0ABS3SLE9_9CELL</name>
<dbReference type="RefSeq" id="WP_208290528.1">
    <property type="nucleotide sequence ID" value="NZ_CP074404.1"/>
</dbReference>
<dbReference type="Proteomes" id="UP000678317">
    <property type="component" value="Unassembled WGS sequence"/>
</dbReference>
<dbReference type="EMBL" id="JAGFBM010000010">
    <property type="protein sequence ID" value="MBO3086562.1"/>
    <property type="molecule type" value="Genomic_DNA"/>
</dbReference>
<organism evidence="3 4">
    <name type="scientific">Cellulomonas fengjieae</name>
    <dbReference type="NCBI Taxonomy" id="2819978"/>
    <lineage>
        <taxon>Bacteria</taxon>
        <taxon>Bacillati</taxon>
        <taxon>Actinomycetota</taxon>
        <taxon>Actinomycetes</taxon>
        <taxon>Micrococcales</taxon>
        <taxon>Cellulomonadaceae</taxon>
        <taxon>Cellulomonas</taxon>
    </lineage>
</organism>
<protein>
    <recommendedName>
        <fullName evidence="5">PknH-like extracellular domain-containing protein</fullName>
    </recommendedName>
</protein>
<sequence length="239" mass="23935">MRTTTRILVTGMCVVALAGCASAEPPAQEPGSTVTDPSPTASPSPSASPSTPAPVADVPPEVMLPATAWENLGPDAAREESAGVLEWRVPEACAAGSPATAVAMRTVQTGTGEVESPFGVHQVAVLADADAAVAEMDRLAAALAGCTPTPPGDPTVYVAEPLAVGAQGIGLATVYYPPPEGSSIDDAMGTYLTVTRRGNAVSLVGLHSGEGRVGVARQTVVPGAQAAWELLCSYDSAGC</sequence>
<reference evidence="3 4" key="1">
    <citation type="submission" date="2021-03" db="EMBL/GenBank/DDBJ databases">
        <title>novel species in genus Cellulomonas.</title>
        <authorList>
            <person name="Zhang G."/>
        </authorList>
    </citation>
    <scope>NUCLEOTIDE SEQUENCE [LARGE SCALE GENOMIC DNA]</scope>
    <source>
        <strain evidence="4">zg-ZUI188</strain>
    </source>
</reference>
<keyword evidence="2" id="KW-0732">Signal</keyword>
<evidence type="ECO:0000256" key="2">
    <source>
        <dbReference type="SAM" id="SignalP"/>
    </source>
</evidence>
<comment type="caution">
    <text evidence="3">The sequence shown here is derived from an EMBL/GenBank/DDBJ whole genome shotgun (WGS) entry which is preliminary data.</text>
</comment>
<evidence type="ECO:0000313" key="4">
    <source>
        <dbReference type="Proteomes" id="UP000678317"/>
    </source>
</evidence>
<dbReference type="PROSITE" id="PS51257">
    <property type="entry name" value="PROKAR_LIPOPROTEIN"/>
    <property type="match status" value="1"/>
</dbReference>
<evidence type="ECO:0008006" key="5">
    <source>
        <dbReference type="Google" id="ProtNLM"/>
    </source>
</evidence>
<gene>
    <name evidence="3" type="ORF">J4035_18105</name>
</gene>
<evidence type="ECO:0000256" key="1">
    <source>
        <dbReference type="SAM" id="MobiDB-lite"/>
    </source>
</evidence>
<accession>A0ABS3SLE9</accession>